<dbReference type="InterPro" id="IPR001611">
    <property type="entry name" value="Leu-rich_rpt"/>
</dbReference>
<feature type="transmembrane region" description="Helical" evidence="12">
    <location>
        <begin position="371"/>
        <end position="393"/>
    </location>
</feature>
<keyword evidence="6" id="KW-0732">Signal</keyword>
<keyword evidence="5 12" id="KW-0812">Transmembrane</keyword>
<dbReference type="PANTHER" id="PTHR48052">
    <property type="entry name" value="UNNAMED PRODUCT"/>
    <property type="match status" value="1"/>
</dbReference>
<evidence type="ECO:0000256" key="2">
    <source>
        <dbReference type="ARBA" id="ARBA00009592"/>
    </source>
</evidence>
<evidence type="ECO:0000256" key="8">
    <source>
        <dbReference type="ARBA" id="ARBA00022989"/>
    </source>
</evidence>
<keyword evidence="10 13" id="KW-0675">Receptor</keyword>
<keyword evidence="14" id="KW-1185">Reference proteome</keyword>
<dbReference type="Proteomes" id="UP001179952">
    <property type="component" value="Unassembled WGS sequence"/>
</dbReference>
<keyword evidence="9 12" id="KW-0472">Membrane</keyword>
<evidence type="ECO:0000256" key="1">
    <source>
        <dbReference type="ARBA" id="ARBA00004251"/>
    </source>
</evidence>
<gene>
    <name evidence="13" type="ORF">QJS04_geneDACA019578</name>
</gene>
<dbReference type="AlphaFoldDB" id="A0AAV9ADI4"/>
<dbReference type="SUPFAM" id="SSF52058">
    <property type="entry name" value="L domain-like"/>
    <property type="match status" value="1"/>
</dbReference>
<dbReference type="InterPro" id="IPR003591">
    <property type="entry name" value="Leu-rich_rpt_typical-subtyp"/>
</dbReference>
<evidence type="ECO:0000256" key="12">
    <source>
        <dbReference type="SAM" id="Phobius"/>
    </source>
</evidence>
<dbReference type="FunFam" id="3.80.10.10:FF:000213">
    <property type="entry name" value="Tyrosine-sulfated glycopeptide receptor 1"/>
    <property type="match status" value="1"/>
</dbReference>
<evidence type="ECO:0000256" key="5">
    <source>
        <dbReference type="ARBA" id="ARBA00022692"/>
    </source>
</evidence>
<dbReference type="PANTHER" id="PTHR48052:SF70">
    <property type="entry name" value="PHYTOSULFOKINE RECEPTOR 1-LIKE"/>
    <property type="match status" value="1"/>
</dbReference>
<evidence type="ECO:0000256" key="6">
    <source>
        <dbReference type="ARBA" id="ARBA00022729"/>
    </source>
</evidence>
<evidence type="ECO:0000256" key="11">
    <source>
        <dbReference type="ARBA" id="ARBA00023180"/>
    </source>
</evidence>
<dbReference type="GO" id="GO:0005886">
    <property type="term" value="C:plasma membrane"/>
    <property type="evidence" value="ECO:0007669"/>
    <property type="project" value="UniProtKB-SubCell"/>
</dbReference>
<keyword evidence="11" id="KW-0325">Glycoprotein</keyword>
<evidence type="ECO:0000256" key="10">
    <source>
        <dbReference type="ARBA" id="ARBA00023170"/>
    </source>
</evidence>
<proteinExistence type="inferred from homology"/>
<dbReference type="Pfam" id="PF00560">
    <property type="entry name" value="LRR_1"/>
    <property type="match status" value="4"/>
</dbReference>
<reference evidence="13" key="1">
    <citation type="journal article" date="2023" name="Nat. Commun.">
        <title>Diploid and tetraploid genomes of Acorus and the evolution of monocots.</title>
        <authorList>
            <person name="Ma L."/>
            <person name="Liu K.W."/>
            <person name="Li Z."/>
            <person name="Hsiao Y.Y."/>
            <person name="Qi Y."/>
            <person name="Fu T."/>
            <person name="Tang G.D."/>
            <person name="Zhang D."/>
            <person name="Sun W.H."/>
            <person name="Liu D.K."/>
            <person name="Li Y."/>
            <person name="Chen G.Z."/>
            <person name="Liu X.D."/>
            <person name="Liao X.Y."/>
            <person name="Jiang Y.T."/>
            <person name="Yu X."/>
            <person name="Hao Y."/>
            <person name="Huang J."/>
            <person name="Zhao X.W."/>
            <person name="Ke S."/>
            <person name="Chen Y.Y."/>
            <person name="Wu W.L."/>
            <person name="Hsu J.L."/>
            <person name="Lin Y.F."/>
            <person name="Huang M.D."/>
            <person name="Li C.Y."/>
            <person name="Huang L."/>
            <person name="Wang Z.W."/>
            <person name="Zhao X."/>
            <person name="Zhong W.Y."/>
            <person name="Peng D.H."/>
            <person name="Ahmad S."/>
            <person name="Lan S."/>
            <person name="Zhang J.S."/>
            <person name="Tsai W.C."/>
            <person name="Van de Peer Y."/>
            <person name="Liu Z.J."/>
        </authorList>
    </citation>
    <scope>NUCLEOTIDE SEQUENCE</scope>
    <source>
        <strain evidence="13">SCP</strain>
    </source>
</reference>
<keyword evidence="3" id="KW-1003">Cell membrane</keyword>
<keyword evidence="7" id="KW-0677">Repeat</keyword>
<evidence type="ECO:0000256" key="3">
    <source>
        <dbReference type="ARBA" id="ARBA00022475"/>
    </source>
</evidence>
<name>A0AAV9ADI4_ACOGR</name>
<dbReference type="EMBL" id="JAUJYN010000010">
    <property type="protein sequence ID" value="KAK1262381.1"/>
    <property type="molecule type" value="Genomic_DNA"/>
</dbReference>
<evidence type="ECO:0000256" key="9">
    <source>
        <dbReference type="ARBA" id="ARBA00023136"/>
    </source>
</evidence>
<keyword evidence="8 12" id="KW-1133">Transmembrane helix</keyword>
<comment type="similarity">
    <text evidence="2">Belongs to the RLP family.</text>
</comment>
<evidence type="ECO:0000256" key="7">
    <source>
        <dbReference type="ARBA" id="ARBA00022737"/>
    </source>
</evidence>
<dbReference type="SMART" id="SM00369">
    <property type="entry name" value="LRR_TYP"/>
    <property type="match status" value="5"/>
</dbReference>
<dbReference type="PRINTS" id="PR00019">
    <property type="entry name" value="LEURICHRPT"/>
</dbReference>
<dbReference type="Gene3D" id="3.80.10.10">
    <property type="entry name" value="Ribonuclease Inhibitor"/>
    <property type="match status" value="1"/>
</dbReference>
<dbReference type="InterPro" id="IPR032675">
    <property type="entry name" value="LRR_dom_sf"/>
</dbReference>
<dbReference type="PROSITE" id="PS51450">
    <property type="entry name" value="LRR"/>
    <property type="match status" value="1"/>
</dbReference>
<comment type="caution">
    <text evidence="13">The sequence shown here is derived from an EMBL/GenBank/DDBJ whole genome shotgun (WGS) entry which is preliminary data.</text>
</comment>
<evidence type="ECO:0000313" key="13">
    <source>
        <dbReference type="EMBL" id="KAK1262381.1"/>
    </source>
</evidence>
<evidence type="ECO:0000256" key="4">
    <source>
        <dbReference type="ARBA" id="ARBA00022614"/>
    </source>
</evidence>
<keyword evidence="4" id="KW-0433">Leucine-rich repeat</keyword>
<dbReference type="Pfam" id="PF13855">
    <property type="entry name" value="LRR_8"/>
    <property type="match status" value="2"/>
</dbReference>
<organism evidence="13 14">
    <name type="scientific">Acorus gramineus</name>
    <name type="common">Dwarf sweet flag</name>
    <dbReference type="NCBI Taxonomy" id="55184"/>
    <lineage>
        <taxon>Eukaryota</taxon>
        <taxon>Viridiplantae</taxon>
        <taxon>Streptophyta</taxon>
        <taxon>Embryophyta</taxon>
        <taxon>Tracheophyta</taxon>
        <taxon>Spermatophyta</taxon>
        <taxon>Magnoliopsida</taxon>
        <taxon>Liliopsida</taxon>
        <taxon>Acoraceae</taxon>
        <taxon>Acorus</taxon>
    </lineage>
</organism>
<evidence type="ECO:0000313" key="14">
    <source>
        <dbReference type="Proteomes" id="UP001179952"/>
    </source>
</evidence>
<accession>A0AAV9ADI4</accession>
<sequence length="402" mass="43864">MLQTLTLRNNSFTGNITIDFTSMVRLSSLDLGSNRFTGPIPDGVSSCVGLERLNLARNGLVGEIPQSFKSLRSLSYLSLSNNSFSNISSALRTLQQCQSLSSVVLTMNFFGETLPIDGIEGFKNLSALIIANCGLLGSIPSWLRGCRKMQLLDLSWNRLEGSIPSVFEDLDELFYLDLSNNSLVGDIPKSITQLKSLMSRNASLQQSPNPNFPFFVYRNETVRGMQYKKVQSFPPSIDLSNNRLSGPVWPEFGKLGNLIVLDLSTNNLSGGIPRELSKMRSLEKLDLSNNDLTGAIPPSLVSLNFLSSFSVSHNNLCGLIPTGGQFSTFTCSSFSGNECLCGECFSPCVTSKGNNVSSSWSEGIEIASMGLPFGTGMLVGFLPTVTFYMYYVIGKGRNKRET</sequence>
<comment type="subcellular location">
    <subcellularLocation>
        <location evidence="1">Cell membrane</location>
        <topology evidence="1">Single-pass type I membrane protein</topology>
    </subcellularLocation>
</comment>
<reference evidence="13" key="2">
    <citation type="submission" date="2023-06" db="EMBL/GenBank/DDBJ databases">
        <authorList>
            <person name="Ma L."/>
            <person name="Liu K.-W."/>
            <person name="Li Z."/>
            <person name="Hsiao Y.-Y."/>
            <person name="Qi Y."/>
            <person name="Fu T."/>
            <person name="Tang G."/>
            <person name="Zhang D."/>
            <person name="Sun W.-H."/>
            <person name="Liu D.-K."/>
            <person name="Li Y."/>
            <person name="Chen G.-Z."/>
            <person name="Liu X.-D."/>
            <person name="Liao X.-Y."/>
            <person name="Jiang Y.-T."/>
            <person name="Yu X."/>
            <person name="Hao Y."/>
            <person name="Huang J."/>
            <person name="Zhao X.-W."/>
            <person name="Ke S."/>
            <person name="Chen Y.-Y."/>
            <person name="Wu W.-L."/>
            <person name="Hsu J.-L."/>
            <person name="Lin Y.-F."/>
            <person name="Huang M.-D."/>
            <person name="Li C.-Y."/>
            <person name="Huang L."/>
            <person name="Wang Z.-W."/>
            <person name="Zhao X."/>
            <person name="Zhong W.-Y."/>
            <person name="Peng D.-H."/>
            <person name="Ahmad S."/>
            <person name="Lan S."/>
            <person name="Zhang J.-S."/>
            <person name="Tsai W.-C."/>
            <person name="Van De Peer Y."/>
            <person name="Liu Z.-J."/>
        </authorList>
    </citation>
    <scope>NUCLEOTIDE SEQUENCE</scope>
    <source>
        <strain evidence="13">SCP</strain>
        <tissue evidence="13">Leaves</tissue>
    </source>
</reference>
<protein>
    <submittedName>
        <fullName evidence="13">Receptor-like protein 2</fullName>
    </submittedName>
</protein>